<dbReference type="EMBL" id="JXRR01000014">
    <property type="protein sequence ID" value="KIL47725.1"/>
    <property type="molecule type" value="Genomic_DNA"/>
</dbReference>
<organism evidence="11 12">
    <name type="scientific">Jeotgalibacillus campisalis</name>
    <dbReference type="NCBI Taxonomy" id="220754"/>
    <lineage>
        <taxon>Bacteria</taxon>
        <taxon>Bacillati</taxon>
        <taxon>Bacillota</taxon>
        <taxon>Bacilli</taxon>
        <taxon>Bacillales</taxon>
        <taxon>Caryophanaceae</taxon>
        <taxon>Jeotgalibacillus</taxon>
    </lineage>
</organism>
<gene>
    <name evidence="11" type="ORF">KR50_18920</name>
</gene>
<evidence type="ECO:0000256" key="8">
    <source>
        <dbReference type="ARBA" id="ARBA00022989"/>
    </source>
</evidence>
<comment type="function">
    <text evidence="1 10">Controls the rotational direction of flagella during chemotaxis.</text>
</comment>
<evidence type="ECO:0000256" key="5">
    <source>
        <dbReference type="ARBA" id="ARBA00022500"/>
    </source>
</evidence>
<dbReference type="InterPro" id="IPR005503">
    <property type="entry name" value="FliL"/>
</dbReference>
<dbReference type="GO" id="GO:0005886">
    <property type="term" value="C:plasma membrane"/>
    <property type="evidence" value="ECO:0007669"/>
    <property type="project" value="UniProtKB-SubCell"/>
</dbReference>
<evidence type="ECO:0000256" key="2">
    <source>
        <dbReference type="ARBA" id="ARBA00004162"/>
    </source>
</evidence>
<keyword evidence="4 10" id="KW-1003">Cell membrane</keyword>
<protein>
    <recommendedName>
        <fullName evidence="10">Flagellar protein FliL</fullName>
    </recommendedName>
</protein>
<dbReference type="RefSeq" id="WP_041057499.1">
    <property type="nucleotide sequence ID" value="NZ_JXRR01000014.1"/>
</dbReference>
<keyword evidence="6 10" id="KW-0812">Transmembrane</keyword>
<evidence type="ECO:0000256" key="1">
    <source>
        <dbReference type="ARBA" id="ARBA00002254"/>
    </source>
</evidence>
<accession>A0A0C2RBN6</accession>
<sequence length="143" mass="15861">MKNKLLMTMLIIVISISLAGVIVYVVTKQLSADASSEEPEPTIEEIVSSSVEIPEVTTSIANNNFARISMTMQTDSTKAAEELEQRDFMVKDIIIDELSEMTRADLEGRAGKEAFEETVKERVDALMQEGEIVQIYTTSIVVQ</sequence>
<evidence type="ECO:0000256" key="7">
    <source>
        <dbReference type="ARBA" id="ARBA00022779"/>
    </source>
</evidence>
<dbReference type="OrthoDB" id="2381796at2"/>
<dbReference type="Proteomes" id="UP000031972">
    <property type="component" value="Unassembled WGS sequence"/>
</dbReference>
<keyword evidence="9 10" id="KW-0472">Membrane</keyword>
<dbReference type="PANTHER" id="PTHR35091:SF2">
    <property type="entry name" value="FLAGELLAR PROTEIN FLIL"/>
    <property type="match status" value="1"/>
</dbReference>
<dbReference type="GO" id="GO:0009425">
    <property type="term" value="C:bacterial-type flagellum basal body"/>
    <property type="evidence" value="ECO:0007669"/>
    <property type="project" value="InterPro"/>
</dbReference>
<comment type="similarity">
    <text evidence="3 10">Belongs to the FliL family.</text>
</comment>
<dbReference type="GO" id="GO:0006935">
    <property type="term" value="P:chemotaxis"/>
    <property type="evidence" value="ECO:0007669"/>
    <property type="project" value="UniProtKB-KW"/>
</dbReference>
<keyword evidence="12" id="KW-1185">Reference proteome</keyword>
<dbReference type="PATRIC" id="fig|220754.4.peg.1911"/>
<name>A0A0C2RBN6_9BACL</name>
<evidence type="ECO:0000256" key="3">
    <source>
        <dbReference type="ARBA" id="ARBA00008281"/>
    </source>
</evidence>
<proteinExistence type="inferred from homology"/>
<evidence type="ECO:0000256" key="6">
    <source>
        <dbReference type="ARBA" id="ARBA00022692"/>
    </source>
</evidence>
<comment type="subcellular location">
    <subcellularLocation>
        <location evidence="2">Cell membrane</location>
        <topology evidence="2">Single-pass membrane protein</topology>
    </subcellularLocation>
</comment>
<dbReference type="NCBIfam" id="NF005826">
    <property type="entry name" value="PRK07718.1"/>
    <property type="match status" value="1"/>
</dbReference>
<feature type="transmembrane region" description="Helical" evidence="10">
    <location>
        <begin position="6"/>
        <end position="26"/>
    </location>
</feature>
<dbReference type="GO" id="GO:0071978">
    <property type="term" value="P:bacterial-type flagellum-dependent swarming motility"/>
    <property type="evidence" value="ECO:0007669"/>
    <property type="project" value="TreeGrafter"/>
</dbReference>
<dbReference type="Pfam" id="PF03748">
    <property type="entry name" value="FliL"/>
    <property type="match status" value="1"/>
</dbReference>
<keyword evidence="5 10" id="KW-0145">Chemotaxis</keyword>
<keyword evidence="8 10" id="KW-1133">Transmembrane helix</keyword>
<evidence type="ECO:0000313" key="12">
    <source>
        <dbReference type="Proteomes" id="UP000031972"/>
    </source>
</evidence>
<dbReference type="AlphaFoldDB" id="A0A0C2RBN6"/>
<comment type="caution">
    <text evidence="11">The sequence shown here is derived from an EMBL/GenBank/DDBJ whole genome shotgun (WGS) entry which is preliminary data.</text>
</comment>
<dbReference type="PANTHER" id="PTHR35091">
    <property type="entry name" value="FLAGELLAR PROTEIN FLIL"/>
    <property type="match status" value="1"/>
</dbReference>
<keyword evidence="7 10" id="KW-0283">Flagellar rotation</keyword>
<evidence type="ECO:0000256" key="9">
    <source>
        <dbReference type="ARBA" id="ARBA00023136"/>
    </source>
</evidence>
<evidence type="ECO:0000256" key="4">
    <source>
        <dbReference type="ARBA" id="ARBA00022475"/>
    </source>
</evidence>
<evidence type="ECO:0000313" key="11">
    <source>
        <dbReference type="EMBL" id="KIL47725.1"/>
    </source>
</evidence>
<reference evidence="11 12" key="1">
    <citation type="submission" date="2015-01" db="EMBL/GenBank/DDBJ databases">
        <title>Jeotgalibacillus campisalis genome sequencing.</title>
        <authorList>
            <person name="Goh K.M."/>
            <person name="Chan K.-G."/>
            <person name="Yaakop A.S."/>
            <person name="Ee R."/>
            <person name="Gan H.M."/>
            <person name="Chan C.S."/>
        </authorList>
    </citation>
    <scope>NUCLEOTIDE SEQUENCE [LARGE SCALE GENOMIC DNA]</scope>
    <source>
        <strain evidence="11 12">SF-57</strain>
    </source>
</reference>
<evidence type="ECO:0000256" key="10">
    <source>
        <dbReference type="RuleBase" id="RU364125"/>
    </source>
</evidence>